<protein>
    <submittedName>
        <fullName evidence="1">Uncharacterized protein</fullName>
    </submittedName>
</protein>
<sequence length="233" mass="25881">MATRPVFISTMEGPVLVRVMPVDFVWHPGMARSRKQMSIRSLHEAIRIAVPGARVLEVSSASEDALGEKLSAFNLTFHTRGRGREISVESAFQASKVFENGGPYTDLMDARPLDAKRDPRLQSSGRLIRFSFSGQNWALEPLTAFYDWVYINALHLQRELAEAVMAYDAFTDIAFNPEKSINCQAGSVALYVSLKRRGLLEEVLGSRDNYLTLISGINGTGVRNEDGSQARLL</sequence>
<name>A0A6M0QMK8_9RHOB</name>
<accession>A0A6M0QMK8</accession>
<dbReference type="Pfam" id="PF22397">
    <property type="entry name" value="NADAR-DarT1"/>
    <property type="match status" value="1"/>
</dbReference>
<comment type="caution">
    <text evidence="1">The sequence shown here is derived from an EMBL/GenBank/DDBJ whole genome shotgun (WGS) entry which is preliminary data.</text>
</comment>
<dbReference type="RefSeq" id="WP_164622697.1">
    <property type="nucleotide sequence ID" value="NZ_JAAIVJ010000001.1"/>
</dbReference>
<proteinExistence type="predicted"/>
<evidence type="ECO:0000313" key="2">
    <source>
        <dbReference type="Proteomes" id="UP000477782"/>
    </source>
</evidence>
<keyword evidence="2" id="KW-1185">Reference proteome</keyword>
<dbReference type="EMBL" id="JAAIVJ010000001">
    <property type="protein sequence ID" value="NEY88670.1"/>
    <property type="molecule type" value="Genomic_DNA"/>
</dbReference>
<dbReference type="Proteomes" id="UP000477782">
    <property type="component" value="Unassembled WGS sequence"/>
</dbReference>
<dbReference type="InterPro" id="IPR053913">
    <property type="entry name" value="NADAR-DarT1"/>
</dbReference>
<reference evidence="1 2" key="1">
    <citation type="submission" date="2020-02" db="EMBL/GenBank/DDBJ databases">
        <authorList>
            <person name="Chen W.-M."/>
        </authorList>
    </citation>
    <scope>NUCLEOTIDE SEQUENCE [LARGE SCALE GENOMIC DNA]</scope>
    <source>
        <strain evidence="1 2">KMS-5</strain>
    </source>
</reference>
<evidence type="ECO:0000313" key="1">
    <source>
        <dbReference type="EMBL" id="NEY88670.1"/>
    </source>
</evidence>
<dbReference type="AlphaFoldDB" id="A0A6M0QMK8"/>
<organism evidence="1 2">
    <name type="scientific">Tabrizicola oligotrophica</name>
    <dbReference type="NCBI Taxonomy" id="2710650"/>
    <lineage>
        <taxon>Bacteria</taxon>
        <taxon>Pseudomonadati</taxon>
        <taxon>Pseudomonadota</taxon>
        <taxon>Alphaproteobacteria</taxon>
        <taxon>Rhodobacterales</taxon>
        <taxon>Paracoccaceae</taxon>
        <taxon>Tabrizicola</taxon>
    </lineage>
</organism>
<gene>
    <name evidence="1" type="ORF">G4Z14_00010</name>
</gene>